<dbReference type="InterPro" id="IPR036291">
    <property type="entry name" value="NAD(P)-bd_dom_sf"/>
</dbReference>
<dbReference type="InterPro" id="IPR020843">
    <property type="entry name" value="ER"/>
</dbReference>
<dbReference type="PROSITE" id="PS00059">
    <property type="entry name" value="ADH_ZINC"/>
    <property type="match status" value="1"/>
</dbReference>
<name>A0A5C5ZR92_9BACT</name>
<dbReference type="InterPro" id="IPR011032">
    <property type="entry name" value="GroES-like_sf"/>
</dbReference>
<dbReference type="Pfam" id="PF08240">
    <property type="entry name" value="ADH_N"/>
    <property type="match status" value="1"/>
</dbReference>
<keyword evidence="2" id="KW-0479">Metal-binding</keyword>
<evidence type="ECO:0000256" key="2">
    <source>
        <dbReference type="RuleBase" id="RU361277"/>
    </source>
</evidence>
<evidence type="ECO:0000313" key="4">
    <source>
        <dbReference type="EMBL" id="TWT89427.1"/>
    </source>
</evidence>
<keyword evidence="5" id="KW-1185">Reference proteome</keyword>
<dbReference type="Proteomes" id="UP000320176">
    <property type="component" value="Unassembled WGS sequence"/>
</dbReference>
<evidence type="ECO:0000256" key="1">
    <source>
        <dbReference type="ARBA" id="ARBA00023002"/>
    </source>
</evidence>
<sequence length="342" mass="36966">MKTPAVVNFAPEPHSVELREIEIPEIGADDVLIEVANVGVCGSDLHQWTANHSWPVNYPVVLGHEFGGTITQCGENVTQWSVGSRVVSETAAIINPDDPMTRRGLYNLDRSRKGFGYGTDGAMTRYVRVPSRILHHVPDNLPMHHACLTEPCCVAYNAVVKNGGIEPGDRILVLGPGTIGILCAAMAKLCGAQVAIVGLPNDKPRLDIAKQYGCETIVGNPVDWACQRDGLGCDGVVDAAGSSATLRIAIDCVRPAGWISKVGWGPEPLGFSIDPLVQKNVRLQGSFSHNWPIWERVIELLSSGQLDVEPIVGGVWPIEQWQTAFEKMHHGEIVKAVLQPSV</sequence>
<dbReference type="GO" id="GO:0016616">
    <property type="term" value="F:oxidoreductase activity, acting on the CH-OH group of donors, NAD or NADP as acceptor"/>
    <property type="evidence" value="ECO:0007669"/>
    <property type="project" value="UniProtKB-ARBA"/>
</dbReference>
<comment type="cofactor">
    <cofactor evidence="2">
        <name>Zn(2+)</name>
        <dbReference type="ChEBI" id="CHEBI:29105"/>
    </cofactor>
</comment>
<dbReference type="InterPro" id="IPR013154">
    <property type="entry name" value="ADH-like_N"/>
</dbReference>
<evidence type="ECO:0000259" key="3">
    <source>
        <dbReference type="SMART" id="SM00829"/>
    </source>
</evidence>
<dbReference type="EC" id="1.1.1.301" evidence="4"/>
<comment type="caution">
    <text evidence="4">The sequence shown here is derived from an EMBL/GenBank/DDBJ whole genome shotgun (WGS) entry which is preliminary data.</text>
</comment>
<keyword evidence="1 4" id="KW-0560">Oxidoreductase</keyword>
<dbReference type="CDD" id="cd08258">
    <property type="entry name" value="Zn_ADH4"/>
    <property type="match status" value="1"/>
</dbReference>
<dbReference type="OrthoDB" id="9770238at2"/>
<evidence type="ECO:0000313" key="5">
    <source>
        <dbReference type="Proteomes" id="UP000320176"/>
    </source>
</evidence>
<dbReference type="SUPFAM" id="SSF51735">
    <property type="entry name" value="NAD(P)-binding Rossmann-fold domains"/>
    <property type="match status" value="1"/>
</dbReference>
<dbReference type="PANTHER" id="PTHR43189:SF1">
    <property type="entry name" value="ZINC-TYPE ALCOHOL DEHYDROGENASE-LIKE PROTEIN C1198.01"/>
    <property type="match status" value="1"/>
</dbReference>
<dbReference type="Pfam" id="PF00107">
    <property type="entry name" value="ADH_zinc_N"/>
    <property type="match status" value="1"/>
</dbReference>
<dbReference type="SUPFAM" id="SSF50129">
    <property type="entry name" value="GroES-like"/>
    <property type="match status" value="1"/>
</dbReference>
<dbReference type="InterPro" id="IPR013149">
    <property type="entry name" value="ADH-like_C"/>
</dbReference>
<dbReference type="EMBL" id="SJPN01000023">
    <property type="protein sequence ID" value="TWT89427.1"/>
    <property type="molecule type" value="Genomic_DNA"/>
</dbReference>
<feature type="domain" description="Enoyl reductase (ER)" evidence="3">
    <location>
        <begin position="11"/>
        <end position="338"/>
    </location>
</feature>
<reference evidence="4 5" key="1">
    <citation type="submission" date="2019-02" db="EMBL/GenBank/DDBJ databases">
        <title>Deep-cultivation of Planctomycetes and their phenomic and genomic characterization uncovers novel biology.</title>
        <authorList>
            <person name="Wiegand S."/>
            <person name="Jogler M."/>
            <person name="Boedeker C."/>
            <person name="Pinto D."/>
            <person name="Vollmers J."/>
            <person name="Rivas-Marin E."/>
            <person name="Kohn T."/>
            <person name="Peeters S.H."/>
            <person name="Heuer A."/>
            <person name="Rast P."/>
            <person name="Oberbeckmann S."/>
            <person name="Bunk B."/>
            <person name="Jeske O."/>
            <person name="Meyerdierks A."/>
            <person name="Storesund J.E."/>
            <person name="Kallscheuer N."/>
            <person name="Luecker S."/>
            <person name="Lage O.M."/>
            <person name="Pohl T."/>
            <person name="Merkel B.J."/>
            <person name="Hornburger P."/>
            <person name="Mueller R.-W."/>
            <person name="Bruemmer F."/>
            <person name="Labrenz M."/>
            <person name="Spormann A.M."/>
            <person name="Op Den Camp H."/>
            <person name="Overmann J."/>
            <person name="Amann R."/>
            <person name="Jetten M.S.M."/>
            <person name="Mascher T."/>
            <person name="Medema M.H."/>
            <person name="Devos D.P."/>
            <person name="Kaster A.-K."/>
            <person name="Ovreas L."/>
            <person name="Rohde M."/>
            <person name="Galperin M.Y."/>
            <person name="Jogler C."/>
        </authorList>
    </citation>
    <scope>NUCLEOTIDE SEQUENCE [LARGE SCALE GENOMIC DNA]</scope>
    <source>
        <strain evidence="4 5">Pla52n</strain>
    </source>
</reference>
<dbReference type="PANTHER" id="PTHR43189">
    <property type="entry name" value="ZINC-TYPE ALCOHOL DEHYDROGENASE-LIKE PROTEIN C1198.01-RELATED"/>
    <property type="match status" value="1"/>
</dbReference>
<accession>A0A5C5ZR92</accession>
<proteinExistence type="inferred from homology"/>
<dbReference type="AlphaFoldDB" id="A0A5C5ZR92"/>
<protein>
    <submittedName>
        <fullName evidence="4">D-arabitol-phosphate dehydrogenase</fullName>
        <ecNumber evidence="4">1.1.1.301</ecNumber>
    </submittedName>
</protein>
<dbReference type="SMART" id="SM00829">
    <property type="entry name" value="PKS_ER"/>
    <property type="match status" value="1"/>
</dbReference>
<dbReference type="RefSeq" id="WP_146523681.1">
    <property type="nucleotide sequence ID" value="NZ_CP151726.1"/>
</dbReference>
<dbReference type="Gene3D" id="3.40.50.720">
    <property type="entry name" value="NAD(P)-binding Rossmann-like Domain"/>
    <property type="match status" value="1"/>
</dbReference>
<dbReference type="GO" id="GO:0008270">
    <property type="term" value="F:zinc ion binding"/>
    <property type="evidence" value="ECO:0007669"/>
    <property type="project" value="InterPro"/>
</dbReference>
<keyword evidence="2" id="KW-0862">Zinc</keyword>
<gene>
    <name evidence="4" type="ORF">Pla52n_68130</name>
</gene>
<comment type="similarity">
    <text evidence="2">Belongs to the zinc-containing alcohol dehydrogenase family.</text>
</comment>
<organism evidence="4 5">
    <name type="scientific">Stieleria varia</name>
    <dbReference type="NCBI Taxonomy" id="2528005"/>
    <lineage>
        <taxon>Bacteria</taxon>
        <taxon>Pseudomonadati</taxon>
        <taxon>Planctomycetota</taxon>
        <taxon>Planctomycetia</taxon>
        <taxon>Pirellulales</taxon>
        <taxon>Pirellulaceae</taxon>
        <taxon>Stieleria</taxon>
    </lineage>
</organism>
<dbReference type="Gene3D" id="3.90.180.10">
    <property type="entry name" value="Medium-chain alcohol dehydrogenases, catalytic domain"/>
    <property type="match status" value="1"/>
</dbReference>
<dbReference type="InterPro" id="IPR002328">
    <property type="entry name" value="ADH_Zn_CS"/>
</dbReference>